<keyword evidence="2" id="KW-1185">Reference proteome</keyword>
<organism evidence="1 2">
    <name type="scientific">Helianthus annuus</name>
    <name type="common">Common sunflower</name>
    <dbReference type="NCBI Taxonomy" id="4232"/>
    <lineage>
        <taxon>Eukaryota</taxon>
        <taxon>Viridiplantae</taxon>
        <taxon>Streptophyta</taxon>
        <taxon>Embryophyta</taxon>
        <taxon>Tracheophyta</taxon>
        <taxon>Spermatophyta</taxon>
        <taxon>Magnoliopsida</taxon>
        <taxon>eudicotyledons</taxon>
        <taxon>Gunneridae</taxon>
        <taxon>Pentapetalae</taxon>
        <taxon>asterids</taxon>
        <taxon>campanulids</taxon>
        <taxon>Asterales</taxon>
        <taxon>Asteraceae</taxon>
        <taxon>Asteroideae</taxon>
        <taxon>Heliantheae alliance</taxon>
        <taxon>Heliantheae</taxon>
        <taxon>Helianthus</taxon>
    </lineage>
</organism>
<sequence length="51" mass="5610">MKINEQSLKTHTIQIVKEGIRTLVDCKAIKPDGKVSFLLASIEVAECSVHS</sequence>
<reference evidence="1" key="2">
    <citation type="submission" date="2020-06" db="EMBL/GenBank/DDBJ databases">
        <title>Helianthus annuus Genome sequencing and assembly Release 2.</title>
        <authorList>
            <person name="Gouzy J."/>
            <person name="Langlade N."/>
            <person name="Munos S."/>
        </authorList>
    </citation>
    <scope>NUCLEOTIDE SEQUENCE</scope>
    <source>
        <tissue evidence="1">Leaves</tissue>
    </source>
</reference>
<evidence type="ECO:0000313" key="1">
    <source>
        <dbReference type="EMBL" id="KAF5802276.1"/>
    </source>
</evidence>
<reference evidence="1" key="1">
    <citation type="journal article" date="2017" name="Nature">
        <title>The sunflower genome provides insights into oil metabolism, flowering and Asterid evolution.</title>
        <authorList>
            <person name="Badouin H."/>
            <person name="Gouzy J."/>
            <person name="Grassa C.J."/>
            <person name="Murat F."/>
            <person name="Staton S.E."/>
            <person name="Cottret L."/>
            <person name="Lelandais-Briere C."/>
            <person name="Owens G.L."/>
            <person name="Carrere S."/>
            <person name="Mayjonade B."/>
            <person name="Legrand L."/>
            <person name="Gill N."/>
            <person name="Kane N.C."/>
            <person name="Bowers J.E."/>
            <person name="Hubner S."/>
            <person name="Bellec A."/>
            <person name="Berard A."/>
            <person name="Berges H."/>
            <person name="Blanchet N."/>
            <person name="Boniface M.C."/>
            <person name="Brunel D."/>
            <person name="Catrice O."/>
            <person name="Chaidir N."/>
            <person name="Claudel C."/>
            <person name="Donnadieu C."/>
            <person name="Faraut T."/>
            <person name="Fievet G."/>
            <person name="Helmstetter N."/>
            <person name="King M."/>
            <person name="Knapp S.J."/>
            <person name="Lai Z."/>
            <person name="Le Paslier M.C."/>
            <person name="Lippi Y."/>
            <person name="Lorenzon L."/>
            <person name="Mandel J.R."/>
            <person name="Marage G."/>
            <person name="Marchand G."/>
            <person name="Marquand E."/>
            <person name="Bret-Mestries E."/>
            <person name="Morien E."/>
            <person name="Nambeesan S."/>
            <person name="Nguyen T."/>
            <person name="Pegot-Espagnet P."/>
            <person name="Pouilly N."/>
            <person name="Raftis F."/>
            <person name="Sallet E."/>
            <person name="Schiex T."/>
            <person name="Thomas J."/>
            <person name="Vandecasteele C."/>
            <person name="Vares D."/>
            <person name="Vear F."/>
            <person name="Vautrin S."/>
            <person name="Crespi M."/>
            <person name="Mangin B."/>
            <person name="Burke J.M."/>
            <person name="Salse J."/>
            <person name="Munos S."/>
            <person name="Vincourt P."/>
            <person name="Rieseberg L.H."/>
            <person name="Langlade N.B."/>
        </authorList>
    </citation>
    <scope>NUCLEOTIDE SEQUENCE</scope>
    <source>
        <tissue evidence="1">Leaves</tissue>
    </source>
</reference>
<gene>
    <name evidence="1" type="ORF">HanXRQr2_Chr06g0257681</name>
</gene>
<dbReference type="AlphaFoldDB" id="A0A9K3ITA5"/>
<protein>
    <submittedName>
        <fullName evidence="1">Uncharacterized protein</fullName>
    </submittedName>
</protein>
<dbReference type="Gramene" id="mRNA:HanXRQr2_Chr06g0257681">
    <property type="protein sequence ID" value="mRNA:HanXRQr2_Chr06g0257681"/>
    <property type="gene ID" value="HanXRQr2_Chr06g0257681"/>
</dbReference>
<comment type="caution">
    <text evidence="1">The sequence shown here is derived from an EMBL/GenBank/DDBJ whole genome shotgun (WGS) entry which is preliminary data.</text>
</comment>
<dbReference type="EMBL" id="MNCJ02000321">
    <property type="protein sequence ID" value="KAF5802276.1"/>
    <property type="molecule type" value="Genomic_DNA"/>
</dbReference>
<evidence type="ECO:0000313" key="2">
    <source>
        <dbReference type="Proteomes" id="UP000215914"/>
    </source>
</evidence>
<accession>A0A9K3ITA5</accession>
<name>A0A9K3ITA5_HELAN</name>
<dbReference type="Proteomes" id="UP000215914">
    <property type="component" value="Unassembled WGS sequence"/>
</dbReference>
<proteinExistence type="predicted"/>